<evidence type="ECO:0000313" key="1">
    <source>
        <dbReference type="EMBL" id="KDQ09316.1"/>
    </source>
</evidence>
<dbReference type="EMBL" id="KL198080">
    <property type="protein sequence ID" value="KDQ09316.1"/>
    <property type="molecule type" value="Genomic_DNA"/>
</dbReference>
<sequence length="129" mass="14646">MTVLYKPRVEGLNKGRQRLPIVQDGNPALFLVFLCHKCGFLAPASRLLLCAAAPSLVFDNIGAGRLVLPRNFALEPKHLRCLSQLPLLHDLQQREQRRNRDWECRAGEVETISRSSYRRVKVKATIKVS</sequence>
<protein>
    <submittedName>
        <fullName evidence="1">Uncharacterized protein</fullName>
    </submittedName>
</protein>
<evidence type="ECO:0000313" key="2">
    <source>
        <dbReference type="Proteomes" id="UP000027195"/>
    </source>
</evidence>
<dbReference type="Proteomes" id="UP000027195">
    <property type="component" value="Unassembled WGS sequence"/>
</dbReference>
<organism evidence="1 2">
    <name type="scientific">Botryobasidium botryosum (strain FD-172 SS1)</name>
    <dbReference type="NCBI Taxonomy" id="930990"/>
    <lineage>
        <taxon>Eukaryota</taxon>
        <taxon>Fungi</taxon>
        <taxon>Dikarya</taxon>
        <taxon>Basidiomycota</taxon>
        <taxon>Agaricomycotina</taxon>
        <taxon>Agaricomycetes</taxon>
        <taxon>Cantharellales</taxon>
        <taxon>Botryobasidiaceae</taxon>
        <taxon>Botryobasidium</taxon>
    </lineage>
</organism>
<reference evidence="2" key="1">
    <citation type="journal article" date="2014" name="Proc. Natl. Acad. Sci. U.S.A.">
        <title>Extensive sampling of basidiomycete genomes demonstrates inadequacy of the white-rot/brown-rot paradigm for wood decay fungi.</title>
        <authorList>
            <person name="Riley R."/>
            <person name="Salamov A.A."/>
            <person name="Brown D.W."/>
            <person name="Nagy L.G."/>
            <person name="Floudas D."/>
            <person name="Held B.W."/>
            <person name="Levasseur A."/>
            <person name="Lombard V."/>
            <person name="Morin E."/>
            <person name="Otillar R."/>
            <person name="Lindquist E.A."/>
            <person name="Sun H."/>
            <person name="LaButti K.M."/>
            <person name="Schmutz J."/>
            <person name="Jabbour D."/>
            <person name="Luo H."/>
            <person name="Baker S.E."/>
            <person name="Pisabarro A.G."/>
            <person name="Walton J.D."/>
            <person name="Blanchette R.A."/>
            <person name="Henrissat B."/>
            <person name="Martin F."/>
            <person name="Cullen D."/>
            <person name="Hibbett D.S."/>
            <person name="Grigoriev I.V."/>
        </authorList>
    </citation>
    <scope>NUCLEOTIDE SEQUENCE [LARGE SCALE GENOMIC DNA]</scope>
    <source>
        <strain evidence="2">FD-172 SS1</strain>
    </source>
</reference>
<accession>A0A067MCN9</accession>
<dbReference type="HOGENOM" id="CLU_1948495_0_0_1"/>
<dbReference type="AlphaFoldDB" id="A0A067MCN9"/>
<proteinExistence type="predicted"/>
<gene>
    <name evidence="1" type="ORF">BOTBODRAFT_532773</name>
</gene>
<name>A0A067MCN9_BOTB1</name>
<keyword evidence="2" id="KW-1185">Reference proteome</keyword>
<dbReference type="InParanoid" id="A0A067MCN9"/>